<dbReference type="InterPro" id="IPR005344">
    <property type="entry name" value="TMEM33/Pom33"/>
</dbReference>
<name>A0A6P3YFZ1_DINQU</name>
<evidence type="ECO:0000256" key="4">
    <source>
        <dbReference type="ARBA" id="ARBA00022989"/>
    </source>
</evidence>
<dbReference type="GO" id="GO:0061024">
    <property type="term" value="P:membrane organization"/>
    <property type="evidence" value="ECO:0007669"/>
    <property type="project" value="TreeGrafter"/>
</dbReference>
<dbReference type="CTD" id="33859"/>
<evidence type="ECO:0000313" key="8">
    <source>
        <dbReference type="Proteomes" id="UP000515204"/>
    </source>
</evidence>
<feature type="transmembrane region" description="Helical" evidence="7">
    <location>
        <begin position="174"/>
        <end position="194"/>
    </location>
</feature>
<dbReference type="Pfam" id="PF03661">
    <property type="entry name" value="TMEM33_Pom33"/>
    <property type="match status" value="1"/>
</dbReference>
<keyword evidence="3 7" id="KW-0812">Transmembrane</keyword>
<accession>A0A6P3YFZ1</accession>
<feature type="transmembrane region" description="Helical" evidence="7">
    <location>
        <begin position="45"/>
        <end position="66"/>
    </location>
</feature>
<evidence type="ECO:0000256" key="7">
    <source>
        <dbReference type="SAM" id="Phobius"/>
    </source>
</evidence>
<evidence type="ECO:0000256" key="5">
    <source>
        <dbReference type="ARBA" id="ARBA00023136"/>
    </source>
</evidence>
<keyword evidence="4 7" id="KW-1133">Transmembrane helix</keyword>
<proteinExistence type="inferred from homology"/>
<feature type="region of interest" description="Disordered" evidence="6">
    <location>
        <begin position="1"/>
        <end position="28"/>
    </location>
</feature>
<dbReference type="GeneID" id="106752305"/>
<keyword evidence="8" id="KW-1185">Reference proteome</keyword>
<dbReference type="OrthoDB" id="5581259at2759"/>
<organism evidence="8 9">
    <name type="scientific">Dinoponera quadriceps</name>
    <name type="common">South American ant</name>
    <dbReference type="NCBI Taxonomy" id="609295"/>
    <lineage>
        <taxon>Eukaryota</taxon>
        <taxon>Metazoa</taxon>
        <taxon>Ecdysozoa</taxon>
        <taxon>Arthropoda</taxon>
        <taxon>Hexapoda</taxon>
        <taxon>Insecta</taxon>
        <taxon>Pterygota</taxon>
        <taxon>Neoptera</taxon>
        <taxon>Endopterygota</taxon>
        <taxon>Hymenoptera</taxon>
        <taxon>Apocrita</taxon>
        <taxon>Aculeata</taxon>
        <taxon>Formicoidea</taxon>
        <taxon>Formicidae</taxon>
        <taxon>Ponerinae</taxon>
        <taxon>Ponerini</taxon>
        <taxon>Dinoponera</taxon>
    </lineage>
</organism>
<dbReference type="InterPro" id="IPR051645">
    <property type="entry name" value="PER33/POM33_regulator"/>
</dbReference>
<dbReference type="GO" id="GO:0016020">
    <property type="term" value="C:membrane"/>
    <property type="evidence" value="ECO:0007669"/>
    <property type="project" value="UniProtKB-SubCell"/>
</dbReference>
<keyword evidence="5 7" id="KW-0472">Membrane</keyword>
<dbReference type="PANTHER" id="PTHR12703:SF4">
    <property type="entry name" value="TRANSMEMBRANE PROTEIN 33"/>
    <property type="match status" value="1"/>
</dbReference>
<protein>
    <submittedName>
        <fullName evidence="9">Krueppel homolog 2 isoform X1</fullName>
    </submittedName>
</protein>
<evidence type="ECO:0000256" key="2">
    <source>
        <dbReference type="ARBA" id="ARBA00007322"/>
    </source>
</evidence>
<feature type="compositionally biased region" description="Polar residues" evidence="6">
    <location>
        <begin position="17"/>
        <end position="26"/>
    </location>
</feature>
<evidence type="ECO:0000256" key="6">
    <source>
        <dbReference type="SAM" id="MobiDB-lite"/>
    </source>
</evidence>
<dbReference type="AlphaFoldDB" id="A0A6P3YFZ1"/>
<comment type="subcellular location">
    <subcellularLocation>
        <location evidence="1">Membrane</location>
        <topology evidence="1">Multi-pass membrane protein</topology>
    </subcellularLocation>
</comment>
<dbReference type="GO" id="GO:0071786">
    <property type="term" value="P:endoplasmic reticulum tubular network organization"/>
    <property type="evidence" value="ECO:0007669"/>
    <property type="project" value="TreeGrafter"/>
</dbReference>
<comment type="similarity">
    <text evidence="2">Belongs to the PER33/POM33 family.</text>
</comment>
<dbReference type="RefSeq" id="XP_014489393.1">
    <property type="nucleotide sequence ID" value="XM_014633907.1"/>
</dbReference>
<evidence type="ECO:0000313" key="9">
    <source>
        <dbReference type="RefSeq" id="XP_014489393.1"/>
    </source>
</evidence>
<dbReference type="KEGG" id="dqu:106752305"/>
<dbReference type="PANTHER" id="PTHR12703">
    <property type="entry name" value="TRANSMEMBRANE PROTEIN 33"/>
    <property type="match status" value="1"/>
</dbReference>
<sequence>MMTAKKKRKEEEVQLMADNTSESSPQLEKGWSGLKQHITENKINFGLWLTRCFTIIFTIGYIIPIFGNPFNIYYKILMNNAATSALRLHQRVPRVQITRQFLEMLLLEDSCHYLFYSLIFLYTAPATLVLTPVFLFALLHMASYSLALLDCLGQNSWWGARLAISLVEFQSRKILRLCALSEIIILPFTVFLVFTSRAGLLTPFIYYQFLKLRLSSQRNPYTRNVFYELRNGLSSVSKKPAVPDIVRRMIDGLLSLTQQMAPVRQ</sequence>
<evidence type="ECO:0000256" key="1">
    <source>
        <dbReference type="ARBA" id="ARBA00004141"/>
    </source>
</evidence>
<evidence type="ECO:0000256" key="3">
    <source>
        <dbReference type="ARBA" id="ARBA00022692"/>
    </source>
</evidence>
<gene>
    <name evidence="9" type="primary">LOC106752305</name>
</gene>
<dbReference type="Proteomes" id="UP000515204">
    <property type="component" value="Unplaced"/>
</dbReference>
<reference evidence="9" key="1">
    <citation type="submission" date="2025-08" db="UniProtKB">
        <authorList>
            <consortium name="RefSeq"/>
        </authorList>
    </citation>
    <scope>IDENTIFICATION</scope>
</reference>
<dbReference type="GO" id="GO:0005783">
    <property type="term" value="C:endoplasmic reticulum"/>
    <property type="evidence" value="ECO:0007669"/>
    <property type="project" value="TreeGrafter"/>
</dbReference>